<organism evidence="1 2">
    <name type="scientific">Caligus rogercresseyi</name>
    <name type="common">Sea louse</name>
    <dbReference type="NCBI Taxonomy" id="217165"/>
    <lineage>
        <taxon>Eukaryota</taxon>
        <taxon>Metazoa</taxon>
        <taxon>Ecdysozoa</taxon>
        <taxon>Arthropoda</taxon>
        <taxon>Crustacea</taxon>
        <taxon>Multicrustacea</taxon>
        <taxon>Hexanauplia</taxon>
        <taxon>Copepoda</taxon>
        <taxon>Siphonostomatoida</taxon>
        <taxon>Caligidae</taxon>
        <taxon>Caligus</taxon>
    </lineage>
</organism>
<evidence type="ECO:0000313" key="1">
    <source>
        <dbReference type="EMBL" id="QQP35366.1"/>
    </source>
</evidence>
<reference evidence="2" key="1">
    <citation type="submission" date="2021-01" db="EMBL/GenBank/DDBJ databases">
        <title>Caligus Genome Assembly.</title>
        <authorList>
            <person name="Gallardo-Escarate C."/>
        </authorList>
    </citation>
    <scope>NUCLEOTIDE SEQUENCE [LARGE SCALE GENOMIC DNA]</scope>
</reference>
<accession>A0A7T8JV75</accession>
<name>A0A7T8JV75_CALRO</name>
<evidence type="ECO:0000313" key="2">
    <source>
        <dbReference type="Proteomes" id="UP000595437"/>
    </source>
</evidence>
<feature type="non-terminal residue" evidence="1">
    <location>
        <position position="1"/>
    </location>
</feature>
<feature type="non-terminal residue" evidence="1">
    <location>
        <position position="67"/>
    </location>
</feature>
<proteinExistence type="predicted"/>
<keyword evidence="2" id="KW-1185">Reference proteome</keyword>
<dbReference type="AlphaFoldDB" id="A0A7T8JV75"/>
<dbReference type="EMBL" id="CP045907">
    <property type="protein sequence ID" value="QQP35366.1"/>
    <property type="molecule type" value="Genomic_DNA"/>
</dbReference>
<dbReference type="Proteomes" id="UP000595437">
    <property type="component" value="Chromosome 18"/>
</dbReference>
<sequence>PQIFASLESKFMPSCPDLPETCLRDHIDIRETDANLHNPGFLARAMACFMGEGLRECGKDHLLIKNK</sequence>
<protein>
    <submittedName>
        <fullName evidence="1">Uncharacterized protein</fullName>
    </submittedName>
</protein>
<gene>
    <name evidence="1" type="ORF">FKW44_023570</name>
</gene>